<evidence type="ECO:0000256" key="1">
    <source>
        <dbReference type="ARBA" id="ARBA00001946"/>
    </source>
</evidence>
<gene>
    <name evidence="8" type="ORF">FWILDA_LOCUS11323</name>
</gene>
<dbReference type="Proteomes" id="UP001153678">
    <property type="component" value="Unassembled WGS sequence"/>
</dbReference>
<dbReference type="GO" id="GO:0004427">
    <property type="term" value="F:inorganic diphosphate phosphatase activity"/>
    <property type="evidence" value="ECO:0007669"/>
    <property type="project" value="UniProtKB-EC"/>
</dbReference>
<proteinExistence type="inferred from homology"/>
<organism evidence="8 9">
    <name type="scientific">Funneliformis geosporum</name>
    <dbReference type="NCBI Taxonomy" id="1117311"/>
    <lineage>
        <taxon>Eukaryota</taxon>
        <taxon>Fungi</taxon>
        <taxon>Fungi incertae sedis</taxon>
        <taxon>Mucoromycota</taxon>
        <taxon>Glomeromycotina</taxon>
        <taxon>Glomeromycetes</taxon>
        <taxon>Glomerales</taxon>
        <taxon>Glomeraceae</taxon>
        <taxon>Funneliformis</taxon>
    </lineage>
</organism>
<dbReference type="AlphaFoldDB" id="A0A9W4SYP5"/>
<dbReference type="PROSITE" id="PS00387">
    <property type="entry name" value="PPASE"/>
    <property type="match status" value="1"/>
</dbReference>
<evidence type="ECO:0000256" key="2">
    <source>
        <dbReference type="ARBA" id="ARBA00006220"/>
    </source>
</evidence>
<dbReference type="GO" id="GO:0006796">
    <property type="term" value="P:phosphate-containing compound metabolic process"/>
    <property type="evidence" value="ECO:0007669"/>
    <property type="project" value="InterPro"/>
</dbReference>
<dbReference type="Gene3D" id="3.90.80.10">
    <property type="entry name" value="Inorganic pyrophosphatase"/>
    <property type="match status" value="1"/>
</dbReference>
<dbReference type="GO" id="GO:0005737">
    <property type="term" value="C:cytoplasm"/>
    <property type="evidence" value="ECO:0007669"/>
    <property type="project" value="InterPro"/>
</dbReference>
<dbReference type="Pfam" id="PF00719">
    <property type="entry name" value="Pyrophosphatase"/>
    <property type="match status" value="1"/>
</dbReference>
<dbReference type="InterPro" id="IPR008162">
    <property type="entry name" value="Pyrophosphatase"/>
</dbReference>
<feature type="compositionally biased region" description="Basic and acidic residues" evidence="7">
    <location>
        <begin position="264"/>
        <end position="285"/>
    </location>
</feature>
<dbReference type="EC" id="3.6.1.1" evidence="3"/>
<dbReference type="EMBL" id="CAMKVN010003167">
    <property type="protein sequence ID" value="CAI2183925.1"/>
    <property type="molecule type" value="Genomic_DNA"/>
</dbReference>
<comment type="caution">
    <text evidence="8">The sequence shown here is derived from an EMBL/GenBank/DDBJ whole genome shotgun (WGS) entry which is preliminary data.</text>
</comment>
<evidence type="ECO:0000313" key="8">
    <source>
        <dbReference type="EMBL" id="CAI2183925.1"/>
    </source>
</evidence>
<dbReference type="GO" id="GO:0000287">
    <property type="term" value="F:magnesium ion binding"/>
    <property type="evidence" value="ECO:0007669"/>
    <property type="project" value="InterPro"/>
</dbReference>
<evidence type="ECO:0000256" key="5">
    <source>
        <dbReference type="ARBA" id="ARBA00022801"/>
    </source>
</evidence>
<evidence type="ECO:0000256" key="3">
    <source>
        <dbReference type="ARBA" id="ARBA00012146"/>
    </source>
</evidence>
<feature type="region of interest" description="Disordered" evidence="7">
    <location>
        <begin position="257"/>
        <end position="285"/>
    </location>
</feature>
<comment type="cofactor">
    <cofactor evidence="1">
        <name>Mg(2+)</name>
        <dbReference type="ChEBI" id="CHEBI:18420"/>
    </cofactor>
</comment>
<dbReference type="CDD" id="cd00412">
    <property type="entry name" value="pyrophosphatase"/>
    <property type="match status" value="1"/>
</dbReference>
<name>A0A9W4SYP5_9GLOM</name>
<dbReference type="PANTHER" id="PTHR10286">
    <property type="entry name" value="INORGANIC PYROPHOSPHATASE"/>
    <property type="match status" value="1"/>
</dbReference>
<keyword evidence="9" id="KW-1185">Reference proteome</keyword>
<reference evidence="8" key="1">
    <citation type="submission" date="2022-08" db="EMBL/GenBank/DDBJ databases">
        <authorList>
            <person name="Kallberg Y."/>
            <person name="Tangrot J."/>
            <person name="Rosling A."/>
        </authorList>
    </citation>
    <scope>NUCLEOTIDE SEQUENCE</scope>
    <source>
        <strain evidence="8">Wild A</strain>
    </source>
</reference>
<evidence type="ECO:0000313" key="9">
    <source>
        <dbReference type="Proteomes" id="UP001153678"/>
    </source>
</evidence>
<keyword evidence="5" id="KW-0378">Hydrolase</keyword>
<sequence>MKKNEDNLYMVVEIPKHSVNKIEYNKIKKRYELDRVLSVPMPYPEEYGIIEETLAPDGDELDVICLTLQPTFFGLHVPIRIIGVLKMIDGAEEDDKLIAVNAVEPRLNNIQNLTDITPEKLDEIAYFFLHYKDLEKKKVTLGGFQNQEKAKKILAQCQKLYEKHQGLIKQGIAKKELPIFQNKIYLADEKTHYAVEKITNLEISSYPNSASATVQGTLSLLLKKPTKSYKQIAFILHAPKQSLDYLTARKQFPDTAIGDVLSGENEKRKQQAREEEEQRKSAEERKKYIVESADIETTWSQIGAAAKASGSFFAYASGGQFAGKDRQAREERINLFLNGIVKESQAATNKAEQIDLALFRSERFGKKLLITFPEKKELKDIIRVTLGMFYDKTQPYEPRFFTKNRDLFVKEFTEAIFKEISENKEYEIDPNELIGGYEYDQQTGKRKKVKAFDEEEVPPRPLFVGADIKKIIFKEAPAIAFSRGKKAINMEDFKKAIKHTYEYNRCQGLQQEEMRKFLTEMLRIKGKDKQKSLYY</sequence>
<evidence type="ECO:0000256" key="7">
    <source>
        <dbReference type="SAM" id="MobiDB-lite"/>
    </source>
</evidence>
<dbReference type="HAMAP" id="MF_00209">
    <property type="entry name" value="Inorganic_PPase"/>
    <property type="match status" value="1"/>
</dbReference>
<evidence type="ECO:0000256" key="4">
    <source>
        <dbReference type="ARBA" id="ARBA00022723"/>
    </source>
</evidence>
<accession>A0A9W4SYP5</accession>
<comment type="similarity">
    <text evidence="2">Belongs to the PPase family.</text>
</comment>
<protein>
    <recommendedName>
        <fullName evidence="3">inorganic diphosphatase</fullName>
        <ecNumber evidence="3">3.6.1.1</ecNumber>
    </recommendedName>
</protein>
<keyword evidence="4" id="KW-0479">Metal-binding</keyword>
<keyword evidence="6" id="KW-0460">Magnesium</keyword>
<dbReference type="OrthoDB" id="1608002at2759"/>
<dbReference type="InterPro" id="IPR036649">
    <property type="entry name" value="Pyrophosphatase_sf"/>
</dbReference>
<dbReference type="SUPFAM" id="SSF50324">
    <property type="entry name" value="Inorganic pyrophosphatase"/>
    <property type="match status" value="1"/>
</dbReference>
<evidence type="ECO:0000256" key="6">
    <source>
        <dbReference type="ARBA" id="ARBA00022842"/>
    </source>
</evidence>